<dbReference type="EMBL" id="KP273225">
    <property type="protein sequence ID" value="AJD82445.1"/>
    <property type="molecule type" value="Genomic_DNA"/>
</dbReference>
<feature type="transmembrane region" description="Helical" evidence="2">
    <location>
        <begin position="347"/>
        <end position="365"/>
    </location>
</feature>
<dbReference type="OrthoDB" id="540at10239"/>
<evidence type="ECO:0000256" key="2">
    <source>
        <dbReference type="SAM" id="Phobius"/>
    </source>
</evidence>
<sequence length="1126" mass="118828">MAGAGGEEVGRISIRVVPDTDRFREDLERGLKASETGEKVEIPVLADTTRFRREVEAAAKAVPDAEIDVEANTKGVRSQILAAAKGATATIDVDTNSIRRKLDLLNIAFEKKVANALDNKPLIADSFKSMQRRLNTLDLNWDRKVKETLAKIKPQIELGVSPEFDYRLRQRLRNFTKSNPLELKLDPKFDFQLRQRLAKLNNAKVNPDAFQQSMLSELDKISRRIEVKVPLTVEGERFRAQVRSRVEALEKSIRAKIPVELEMAAGQRAKIAAEIAALRSLANIGDDDSSGITAFTKSLSSAGNEVEHVGKKFFGLTRIGWIVVAVFAAAAPVIGLVAGLLAGLPSLIAGFGGAAGIVALGIDGIKEAAQAVVPAFDALKAGVSGVFQDRLTPLFTQLAGVLTTLQPAIEGAAHGLSDLFQGFANAALQGDGLAMIENILGNMRTLFSDLSPTVQTATHSFLTMVNAGSNAFGYLTGSLNTFATQFDQMITRVAQNGTFDGAMRGLSQTLDGITGLFTRLMESGLQAMSQLGGPINTLLTGLGDALVAMMPGLTTFAALIGNVGGTLLSALAPAIQAVTPAFVSFANTLGAMLVNNIQALSPLLTQLAGALGTTLLTALQQIQPMLPQLLSSFTTLATTVATQLGPILPQLATSFGQILGQVIALTPQFLNLLTTAIIPMIPQVMQLAQQMLPLAQAAMSLAPTVLRLASGFLQLATTVAPLVGILAGLASPILNIGTHFDSVKGAVQTFLGVIGTLPGVIASVMGQFISSVASAAGQVISQFVTMGGQVLAEVGTWPGRIMSVLASLGSQMASAAASAASAFIGALASGISAGVGRVAGAVSSVIGAVRNLIPNSPAKEGPLSGSGWQAVKGFGSTLGDALASEIPAQKNKIVALATELMQAIKDVFGSAEGLTLNFNLGGLGGGSGLGGLQTMSSQLNPQLSTLNTQLGETRDLTAGLDESLLNMGTQLDGDLKKQADLISMKKDELELQRQMLQNQKNLTDDKEQKKSLQARIDEINLMKDQLELQREQLAFHDKYSGAVDTSNEKTEDWFKRMYDTAKRAVTAQQQQLFSDLGISGQGAIPALIEQGVAMGEQFIFNVNNVDEAIAVKNNQTNKKALQYKPR</sequence>
<keyword evidence="4" id="KW-1185">Reference proteome</keyword>
<proteinExistence type="predicted"/>
<feature type="transmembrane region" description="Helical" evidence="2">
    <location>
        <begin position="749"/>
        <end position="769"/>
    </location>
</feature>
<feature type="transmembrane region" description="Helical" evidence="2">
    <location>
        <begin position="319"/>
        <end position="341"/>
    </location>
</feature>
<organism evidence="3 4">
    <name type="scientific">Mycobacterium phage Sheen</name>
    <dbReference type="NCBI Taxonomy" id="1589274"/>
    <lineage>
        <taxon>Viruses</taxon>
        <taxon>Duplodnaviria</taxon>
        <taxon>Heunggongvirae</taxon>
        <taxon>Uroviricota</taxon>
        <taxon>Caudoviricetes</taxon>
        <taxon>Sheenvirus</taxon>
        <taxon>Sheenvirus Sheen</taxon>
    </lineage>
</organism>
<dbReference type="KEGG" id="vg:26635406"/>
<keyword evidence="2" id="KW-1133">Transmembrane helix</keyword>
<evidence type="ECO:0000313" key="3">
    <source>
        <dbReference type="EMBL" id="AJD82445.1"/>
    </source>
</evidence>
<accession>A0A0B5A454</accession>
<dbReference type="Proteomes" id="UP000031723">
    <property type="component" value="Segment"/>
</dbReference>
<evidence type="ECO:0000313" key="4">
    <source>
        <dbReference type="Proteomes" id="UP000031723"/>
    </source>
</evidence>
<gene>
    <name evidence="3" type="primary">27</name>
    <name evidence="3" type="ORF">SHEEN_27</name>
</gene>
<name>A0A0B5A454_9CAUD</name>
<protein>
    <submittedName>
        <fullName evidence="3">Tape measure protein</fullName>
    </submittedName>
</protein>
<dbReference type="GeneID" id="26635406"/>
<feature type="transmembrane region" description="Helical" evidence="2">
    <location>
        <begin position="719"/>
        <end position="737"/>
    </location>
</feature>
<reference evidence="3 4" key="1">
    <citation type="submission" date="2014-12" db="EMBL/GenBank/DDBJ databases">
        <authorList>
            <person name="Cote D."/>
            <person name="Daigle Z."/>
            <person name="Borges K.M."/>
            <person name="Adams S.D."/>
            <person name="Alvey R.M."/>
            <person name="Barekzi N."/>
            <person name="Beal Z.N."/>
            <person name="Briggs L.A."/>
            <person name="Brown T."/>
            <person name="Coomans R.J."/>
            <person name="D'Elia T."/>
            <person name="Doss J.H."/>
            <person name="Ellsworth J.A."/>
            <person name="Ettinger W.F."/>
            <person name="Fox D.J."/>
            <person name="Gauthier D.T."/>
            <person name="Andriolo J.M."/>
            <person name="Grubb S."/>
            <person name="Gugssa A.H."/>
            <person name="Hauser C.R."/>
            <person name="Hull A.K."/>
            <person name="Jackson N."/>
            <person name="Kart M.U."/>
            <person name="Korey C.A."/>
            <person name="Makemson J."/>
            <person name="McKinney A.L."/>
            <person name="Nelson P.R."/>
            <person name="Newman R.H."/>
            <person name="Powell G."/>
            <person name="Rodriguez-Lanetty M."/>
            <person name="Royer D."/>
            <person name="Sabila M.H."/>
            <person name="Sadana R."/>
            <person name="Saha S."/>
            <person name="Sangster N."/>
            <person name="Slowan-Pomeroy T."/>
            <person name="Urbinati C.R."/>
            <person name="Ward R.E."/>
            <person name="Warner M."/>
            <person name="Williamson B."/>
            <person name="Biederman B."/>
            <person name="Cresawn S.G."/>
            <person name="Bowman C.A."/>
            <person name="Russell D.A."/>
            <person name="Pope W.H."/>
            <person name="Jacobs-Sera D."/>
            <person name="Hendrix R.W."/>
            <person name="Hatfull G.H."/>
        </authorList>
    </citation>
    <scope>NUCLEOTIDE SEQUENCE [LARGE SCALE GENOMIC DNA]</scope>
</reference>
<evidence type="ECO:0000256" key="1">
    <source>
        <dbReference type="SAM" id="Coils"/>
    </source>
</evidence>
<feature type="coiled-coil region" evidence="1">
    <location>
        <begin position="979"/>
        <end position="1029"/>
    </location>
</feature>
<dbReference type="RefSeq" id="YP_009209064.1">
    <property type="nucleotide sequence ID" value="NC_028914.1"/>
</dbReference>
<keyword evidence="1" id="KW-0175">Coiled coil</keyword>
<keyword evidence="2" id="KW-0812">Transmembrane</keyword>
<keyword evidence="2" id="KW-0472">Membrane</keyword>